<gene>
    <name evidence="12" type="ORF">JZ751_029145</name>
</gene>
<organism evidence="12 13">
    <name type="scientific">Albula glossodonta</name>
    <name type="common">roundjaw bonefish</name>
    <dbReference type="NCBI Taxonomy" id="121402"/>
    <lineage>
        <taxon>Eukaryota</taxon>
        <taxon>Metazoa</taxon>
        <taxon>Chordata</taxon>
        <taxon>Craniata</taxon>
        <taxon>Vertebrata</taxon>
        <taxon>Euteleostomi</taxon>
        <taxon>Actinopterygii</taxon>
        <taxon>Neopterygii</taxon>
        <taxon>Teleostei</taxon>
        <taxon>Albuliformes</taxon>
        <taxon>Albulidae</taxon>
        <taxon>Albula</taxon>
    </lineage>
</organism>
<evidence type="ECO:0000256" key="5">
    <source>
        <dbReference type="ARBA" id="ARBA00023136"/>
    </source>
</evidence>
<evidence type="ECO:0000256" key="10">
    <source>
        <dbReference type="SAM" id="Phobius"/>
    </source>
</evidence>
<dbReference type="InterPro" id="IPR015152">
    <property type="entry name" value="Growth/epo_recpt_lig-bind"/>
</dbReference>
<keyword evidence="6" id="KW-1015">Disulfide bond</keyword>
<sequence>MAPRGLSVSHSSVNHCFPKQYDPVYLCLSVSLHTQSMPYLSRQQVSHTLAVLAALTWHAGGRVVDEEIDTPSLALRPHIHYCRSPNMETFTCWWHFPGNVSLSSQHLKYTLTYTVGKGPKQECPDYVTGGVNSCYFDSHHTQVWEVYCMNVTVKNALASYTSEEHCLDVADIGTTNVGGVGVETDPPFNLTYWLKNSTGEMTHTAVVSWMYPIAADVQMGWVTLVYQLQFRRKDEPRDWKVKGVLREPRLELLDLPMGSYVVRVRCKSHNSGLWSKWSNPLTVDIPPTRSTGIPPQHRIPAHLDYKMLALILVSVVGFTFLLVIGFGVTPHGKRIKAFLLPPIPKPQIKGIDPLLLKNGKIDEVARLFSSLHGYMPPQCSTESWLRVSVDEGLPFMERREGEGQRNPPLDSSSPYCETLPRGPEESSTQTWPGPCPEYTRPLSPPPCHNFYTFVNKISSGGAVHLVPCPPQDISGTSEKVVDKKDKQVEPEMGGVASNPGTLAGGAGVNYTTLHNLDLYKQWGVGVAPIYRQEGPQEELATPLL</sequence>
<feature type="domain" description="Fibronectin type-III" evidence="11">
    <location>
        <begin position="186"/>
        <end position="288"/>
    </location>
</feature>
<evidence type="ECO:0000256" key="7">
    <source>
        <dbReference type="ARBA" id="ARBA00023170"/>
    </source>
</evidence>
<evidence type="ECO:0000256" key="4">
    <source>
        <dbReference type="ARBA" id="ARBA00022989"/>
    </source>
</evidence>
<keyword evidence="8" id="KW-0325">Glycoprotein</keyword>
<dbReference type="Proteomes" id="UP000824540">
    <property type="component" value="Unassembled WGS sequence"/>
</dbReference>
<dbReference type="InterPro" id="IPR013783">
    <property type="entry name" value="Ig-like_fold"/>
</dbReference>
<dbReference type="PANTHER" id="PTHR23037:SF35">
    <property type="entry name" value="FIBRONECTIN TYPE-III DOMAIN-CONTAINING PROTEIN"/>
    <property type="match status" value="1"/>
</dbReference>
<dbReference type="SUPFAM" id="SSF49265">
    <property type="entry name" value="Fibronectin type III"/>
    <property type="match status" value="2"/>
</dbReference>
<dbReference type="InterPro" id="IPR036116">
    <property type="entry name" value="FN3_sf"/>
</dbReference>
<dbReference type="Pfam" id="PF09067">
    <property type="entry name" value="EpoR_lig-bind"/>
    <property type="match status" value="1"/>
</dbReference>
<comment type="caution">
    <text evidence="12">The sequence shown here is derived from an EMBL/GenBank/DDBJ whole genome shotgun (WGS) entry which is preliminary data.</text>
</comment>
<evidence type="ECO:0000313" key="12">
    <source>
        <dbReference type="EMBL" id="KAG9348828.1"/>
    </source>
</evidence>
<dbReference type="Gene3D" id="2.60.40.10">
    <property type="entry name" value="Immunoglobulins"/>
    <property type="match status" value="2"/>
</dbReference>
<evidence type="ECO:0000259" key="11">
    <source>
        <dbReference type="PROSITE" id="PS50853"/>
    </source>
</evidence>
<dbReference type="OrthoDB" id="8545036at2759"/>
<dbReference type="PANTHER" id="PTHR23037">
    <property type="entry name" value="CYTOKINE RECEPTOR"/>
    <property type="match status" value="1"/>
</dbReference>
<evidence type="ECO:0000256" key="6">
    <source>
        <dbReference type="ARBA" id="ARBA00023157"/>
    </source>
</evidence>
<dbReference type="PROSITE" id="PS50853">
    <property type="entry name" value="FN3"/>
    <property type="match status" value="1"/>
</dbReference>
<name>A0A8T2PH74_9TELE</name>
<evidence type="ECO:0000256" key="8">
    <source>
        <dbReference type="ARBA" id="ARBA00023180"/>
    </source>
</evidence>
<feature type="transmembrane region" description="Helical" evidence="10">
    <location>
        <begin position="307"/>
        <end position="328"/>
    </location>
</feature>
<keyword evidence="13" id="KW-1185">Reference proteome</keyword>
<accession>A0A8T2PH74</accession>
<evidence type="ECO:0000256" key="1">
    <source>
        <dbReference type="ARBA" id="ARBA00004479"/>
    </source>
</evidence>
<dbReference type="AlphaFoldDB" id="A0A8T2PH74"/>
<keyword evidence="3" id="KW-0732">Signal</keyword>
<dbReference type="InterPro" id="IPR003961">
    <property type="entry name" value="FN3_dom"/>
</dbReference>
<comment type="subcellular location">
    <subcellularLocation>
        <location evidence="1">Membrane</location>
        <topology evidence="1">Single-pass type I membrane protein</topology>
    </subcellularLocation>
</comment>
<keyword evidence="5 10" id="KW-0472">Membrane</keyword>
<evidence type="ECO:0000256" key="3">
    <source>
        <dbReference type="ARBA" id="ARBA00022729"/>
    </source>
</evidence>
<keyword evidence="4 10" id="KW-1133">Transmembrane helix</keyword>
<dbReference type="GO" id="GO:0009897">
    <property type="term" value="C:external side of plasma membrane"/>
    <property type="evidence" value="ECO:0007669"/>
    <property type="project" value="TreeGrafter"/>
</dbReference>
<reference evidence="12" key="1">
    <citation type="thesis" date="2021" institute="BYU ScholarsArchive" country="Provo, UT, USA">
        <title>Applications of and Algorithms for Genome Assembly and Genomic Analyses with an Emphasis on Marine Teleosts.</title>
        <authorList>
            <person name="Pickett B.D."/>
        </authorList>
    </citation>
    <scope>NUCLEOTIDE SEQUENCE</scope>
    <source>
        <strain evidence="12">HI-2016</strain>
    </source>
</reference>
<keyword evidence="7" id="KW-0675">Receptor</keyword>
<evidence type="ECO:0000256" key="2">
    <source>
        <dbReference type="ARBA" id="ARBA00022692"/>
    </source>
</evidence>
<evidence type="ECO:0000256" key="9">
    <source>
        <dbReference type="SAM" id="MobiDB-lite"/>
    </source>
</evidence>
<feature type="region of interest" description="Disordered" evidence="9">
    <location>
        <begin position="397"/>
        <end position="432"/>
    </location>
</feature>
<dbReference type="EMBL" id="JAFBMS010000010">
    <property type="protein sequence ID" value="KAG9348828.1"/>
    <property type="molecule type" value="Genomic_DNA"/>
</dbReference>
<dbReference type="GO" id="GO:0004896">
    <property type="term" value="F:cytokine receptor activity"/>
    <property type="evidence" value="ECO:0007669"/>
    <property type="project" value="TreeGrafter"/>
</dbReference>
<proteinExistence type="predicted"/>
<protein>
    <recommendedName>
        <fullName evidence="11">Fibronectin type-III domain-containing protein</fullName>
    </recommendedName>
</protein>
<keyword evidence="2 10" id="KW-0812">Transmembrane</keyword>
<evidence type="ECO:0000313" key="13">
    <source>
        <dbReference type="Proteomes" id="UP000824540"/>
    </source>
</evidence>